<dbReference type="InterPro" id="IPR011075">
    <property type="entry name" value="TetR_C"/>
</dbReference>
<feature type="DNA-binding region" description="H-T-H motif" evidence="4">
    <location>
        <begin position="28"/>
        <end position="47"/>
    </location>
</feature>
<dbReference type="Gene3D" id="1.10.10.60">
    <property type="entry name" value="Homeodomain-like"/>
    <property type="match status" value="1"/>
</dbReference>
<dbReference type="Proteomes" id="UP001501757">
    <property type="component" value="Unassembled WGS sequence"/>
</dbReference>
<dbReference type="SUPFAM" id="SSF48498">
    <property type="entry name" value="Tetracyclin repressor-like, C-terminal domain"/>
    <property type="match status" value="1"/>
</dbReference>
<keyword evidence="2 4" id="KW-0238">DNA-binding</keyword>
<evidence type="ECO:0000313" key="6">
    <source>
        <dbReference type="EMBL" id="GAA0342860.1"/>
    </source>
</evidence>
<evidence type="ECO:0000259" key="5">
    <source>
        <dbReference type="PROSITE" id="PS50977"/>
    </source>
</evidence>
<dbReference type="PANTHER" id="PTHR47506:SF6">
    <property type="entry name" value="HTH-TYPE TRANSCRIPTIONAL REPRESSOR NEMR"/>
    <property type="match status" value="1"/>
</dbReference>
<keyword evidence="3" id="KW-0804">Transcription</keyword>
<evidence type="ECO:0000256" key="3">
    <source>
        <dbReference type="ARBA" id="ARBA00023163"/>
    </source>
</evidence>
<dbReference type="SUPFAM" id="SSF46689">
    <property type="entry name" value="Homeodomain-like"/>
    <property type="match status" value="1"/>
</dbReference>
<keyword evidence="7" id="KW-1185">Reference proteome</keyword>
<organism evidence="6 7">
    <name type="scientific">Bowmanella denitrificans</name>
    <dbReference type="NCBI Taxonomy" id="366582"/>
    <lineage>
        <taxon>Bacteria</taxon>
        <taxon>Pseudomonadati</taxon>
        <taxon>Pseudomonadota</taxon>
        <taxon>Gammaproteobacteria</taxon>
        <taxon>Alteromonadales</taxon>
        <taxon>Alteromonadaceae</taxon>
        <taxon>Bowmanella</taxon>
    </lineage>
</organism>
<proteinExistence type="predicted"/>
<evidence type="ECO:0000256" key="4">
    <source>
        <dbReference type="PROSITE-ProRule" id="PRU00335"/>
    </source>
</evidence>
<dbReference type="Gene3D" id="1.10.357.10">
    <property type="entry name" value="Tetracycline Repressor, domain 2"/>
    <property type="match status" value="1"/>
</dbReference>
<dbReference type="InterPro" id="IPR036271">
    <property type="entry name" value="Tet_transcr_reg_TetR-rel_C_sf"/>
</dbReference>
<dbReference type="EMBL" id="BAAAEI010000002">
    <property type="protein sequence ID" value="GAA0342860.1"/>
    <property type="molecule type" value="Genomic_DNA"/>
</dbReference>
<sequence>MNKGERTRQAILEAGFKHSSKFGLADITIGTLSKQCNLSRTGVISHFKDKEAMQLAILAYIEEQFKQQVLVPTRRDDPIERIEALMLTWMNWADKVMGETGMGCPLIKAAVEYQNRPQSPVRRFALEQQARLLEYLRRQVVKAAAQLPSNIAADTLAYELYSLYLGHILLRDCMNKEQAAGLYQQSLARLIHRSA</sequence>
<protein>
    <recommendedName>
        <fullName evidence="5">HTH tetR-type domain-containing protein</fullName>
    </recommendedName>
</protein>
<feature type="domain" description="HTH tetR-type" evidence="5">
    <location>
        <begin position="5"/>
        <end position="65"/>
    </location>
</feature>
<evidence type="ECO:0000313" key="7">
    <source>
        <dbReference type="Proteomes" id="UP001501757"/>
    </source>
</evidence>
<accession>A0ABN0WPE1</accession>
<dbReference type="RefSeq" id="WP_102798891.1">
    <property type="nucleotide sequence ID" value="NZ_BAAAEI010000002.1"/>
</dbReference>
<dbReference type="PANTHER" id="PTHR47506">
    <property type="entry name" value="TRANSCRIPTIONAL REGULATORY PROTEIN"/>
    <property type="match status" value="1"/>
</dbReference>
<comment type="caution">
    <text evidence="6">The sequence shown here is derived from an EMBL/GenBank/DDBJ whole genome shotgun (WGS) entry which is preliminary data.</text>
</comment>
<dbReference type="InterPro" id="IPR001647">
    <property type="entry name" value="HTH_TetR"/>
</dbReference>
<gene>
    <name evidence="6" type="ORF">GCM10009092_04360</name>
</gene>
<reference evidence="6 7" key="1">
    <citation type="journal article" date="2019" name="Int. J. Syst. Evol. Microbiol.">
        <title>The Global Catalogue of Microorganisms (GCM) 10K type strain sequencing project: providing services to taxonomists for standard genome sequencing and annotation.</title>
        <authorList>
            <consortium name="The Broad Institute Genomics Platform"/>
            <consortium name="The Broad Institute Genome Sequencing Center for Infectious Disease"/>
            <person name="Wu L."/>
            <person name="Ma J."/>
        </authorList>
    </citation>
    <scope>NUCLEOTIDE SEQUENCE [LARGE SCALE GENOMIC DNA]</scope>
    <source>
        <strain evidence="6 7">JCM 13378</strain>
    </source>
</reference>
<name>A0ABN0WPE1_9ALTE</name>
<evidence type="ECO:0000256" key="2">
    <source>
        <dbReference type="ARBA" id="ARBA00023125"/>
    </source>
</evidence>
<keyword evidence="1" id="KW-0805">Transcription regulation</keyword>
<dbReference type="Pfam" id="PF16925">
    <property type="entry name" value="TetR_C_13"/>
    <property type="match status" value="1"/>
</dbReference>
<dbReference type="PROSITE" id="PS50977">
    <property type="entry name" value="HTH_TETR_2"/>
    <property type="match status" value="1"/>
</dbReference>
<evidence type="ECO:0000256" key="1">
    <source>
        <dbReference type="ARBA" id="ARBA00023015"/>
    </source>
</evidence>
<dbReference type="InterPro" id="IPR009057">
    <property type="entry name" value="Homeodomain-like_sf"/>
</dbReference>